<keyword evidence="1" id="KW-0472">Membrane</keyword>
<evidence type="ECO:0000313" key="3">
    <source>
        <dbReference type="Proteomes" id="UP000239590"/>
    </source>
</evidence>
<gene>
    <name evidence="2" type="ORF">C5O19_03015</name>
</gene>
<comment type="caution">
    <text evidence="2">The sequence shown here is derived from an EMBL/GenBank/DDBJ whole genome shotgun (WGS) entry which is preliminary data.</text>
</comment>
<accession>A0A2S7ILY0</accession>
<evidence type="ECO:0000313" key="2">
    <source>
        <dbReference type="EMBL" id="PQA58649.1"/>
    </source>
</evidence>
<dbReference type="OrthoDB" id="9947297at2"/>
<dbReference type="Proteomes" id="UP000239590">
    <property type="component" value="Unassembled WGS sequence"/>
</dbReference>
<keyword evidence="1" id="KW-0812">Transmembrane</keyword>
<dbReference type="AlphaFoldDB" id="A0A2S7ILY0"/>
<sequence length="100" mass="11770">MRKKLQALFLFYTQLAGFPVAISLGLCGLMAFSPTHEWGVLCFLKLLLGSLSLLLYRHTYRHHFFFLYNLNLHEWEILLALLLIDFTGFLLLLQFTSFWL</sequence>
<dbReference type="RefSeq" id="WP_104709846.1">
    <property type="nucleotide sequence ID" value="NZ_PTRA01000001.1"/>
</dbReference>
<name>A0A2S7ILY0_9BACT</name>
<organism evidence="2 3">
    <name type="scientific">Siphonobacter curvatus</name>
    <dbReference type="NCBI Taxonomy" id="2094562"/>
    <lineage>
        <taxon>Bacteria</taxon>
        <taxon>Pseudomonadati</taxon>
        <taxon>Bacteroidota</taxon>
        <taxon>Cytophagia</taxon>
        <taxon>Cytophagales</taxon>
        <taxon>Cytophagaceae</taxon>
        <taxon>Siphonobacter</taxon>
    </lineage>
</organism>
<reference evidence="3" key="1">
    <citation type="submission" date="2018-02" db="EMBL/GenBank/DDBJ databases">
        <title>Genome sequencing of Solimonas sp. HR-BB.</title>
        <authorList>
            <person name="Lee Y."/>
            <person name="Jeon C.O."/>
        </authorList>
    </citation>
    <scope>NUCLEOTIDE SEQUENCE [LARGE SCALE GENOMIC DNA]</scope>
    <source>
        <strain evidence="3">HR-U</strain>
    </source>
</reference>
<protein>
    <submittedName>
        <fullName evidence="2">Uncharacterized protein</fullName>
    </submittedName>
</protein>
<keyword evidence="3" id="KW-1185">Reference proteome</keyword>
<keyword evidence="1" id="KW-1133">Transmembrane helix</keyword>
<evidence type="ECO:0000256" key="1">
    <source>
        <dbReference type="SAM" id="Phobius"/>
    </source>
</evidence>
<feature type="transmembrane region" description="Helical" evidence="1">
    <location>
        <begin position="77"/>
        <end position="99"/>
    </location>
</feature>
<feature type="transmembrane region" description="Helical" evidence="1">
    <location>
        <begin position="7"/>
        <end position="32"/>
    </location>
</feature>
<feature type="transmembrane region" description="Helical" evidence="1">
    <location>
        <begin position="38"/>
        <end position="56"/>
    </location>
</feature>
<proteinExistence type="predicted"/>
<dbReference type="EMBL" id="PTRA01000001">
    <property type="protein sequence ID" value="PQA58649.1"/>
    <property type="molecule type" value="Genomic_DNA"/>
</dbReference>